<comment type="similarity">
    <text evidence="2">Belongs to the class-A beta-lactamase family.</text>
</comment>
<dbReference type="RefSeq" id="WP_307687651.1">
    <property type="nucleotide sequence ID" value="NZ_JAUSRO010000001.1"/>
</dbReference>
<dbReference type="Gene3D" id="3.40.710.10">
    <property type="entry name" value="DD-peptidase/beta-lactamase superfamily"/>
    <property type="match status" value="1"/>
</dbReference>
<comment type="catalytic activity">
    <reaction evidence="1">
        <text>a beta-lactam + H2O = a substituted beta-amino acid</text>
        <dbReference type="Rhea" id="RHEA:20401"/>
        <dbReference type="ChEBI" id="CHEBI:15377"/>
        <dbReference type="ChEBI" id="CHEBI:35627"/>
        <dbReference type="ChEBI" id="CHEBI:140347"/>
        <dbReference type="EC" id="3.5.2.6"/>
    </reaction>
</comment>
<dbReference type="SUPFAM" id="SSF56601">
    <property type="entry name" value="beta-lactamase/transpeptidase-like"/>
    <property type="match status" value="1"/>
</dbReference>
<dbReference type="PANTHER" id="PTHR35333:SF3">
    <property type="entry name" value="BETA-LACTAMASE-TYPE TRANSPEPTIDASE FOLD CONTAINING PROTEIN"/>
    <property type="match status" value="1"/>
</dbReference>
<dbReference type="InterPro" id="IPR000871">
    <property type="entry name" value="Beta-lactam_class-A"/>
</dbReference>
<keyword evidence="6" id="KW-1185">Reference proteome</keyword>
<dbReference type="Pfam" id="PF13354">
    <property type="entry name" value="Beta-lactamase2"/>
    <property type="match status" value="1"/>
</dbReference>
<proteinExistence type="inferred from homology"/>
<comment type="caution">
    <text evidence="5">The sequence shown here is derived from an EMBL/GenBank/DDBJ whole genome shotgun (WGS) entry which is preliminary data.</text>
</comment>
<evidence type="ECO:0000256" key="2">
    <source>
        <dbReference type="ARBA" id="ARBA00009009"/>
    </source>
</evidence>
<reference evidence="5 6" key="1">
    <citation type="submission" date="2023-07" db="EMBL/GenBank/DDBJ databases">
        <title>Sorghum-associated microbial communities from plants grown in Nebraska, USA.</title>
        <authorList>
            <person name="Schachtman D."/>
        </authorList>
    </citation>
    <scope>NUCLEOTIDE SEQUENCE [LARGE SCALE GENOMIC DNA]</scope>
    <source>
        <strain evidence="5 6">DS1607</strain>
    </source>
</reference>
<gene>
    <name evidence="5" type="ORF">J2W36_000056</name>
</gene>
<dbReference type="InterPro" id="IPR012338">
    <property type="entry name" value="Beta-lactam/transpept-like"/>
</dbReference>
<evidence type="ECO:0000256" key="1">
    <source>
        <dbReference type="ARBA" id="ARBA00001526"/>
    </source>
</evidence>
<organism evidence="5 6">
    <name type="scientific">Variovorax ginsengisoli</name>
    <dbReference type="NCBI Taxonomy" id="363844"/>
    <lineage>
        <taxon>Bacteria</taxon>
        <taxon>Pseudomonadati</taxon>
        <taxon>Pseudomonadota</taxon>
        <taxon>Betaproteobacteria</taxon>
        <taxon>Burkholderiales</taxon>
        <taxon>Comamonadaceae</taxon>
        <taxon>Variovorax</taxon>
    </lineage>
</organism>
<evidence type="ECO:0000259" key="4">
    <source>
        <dbReference type="Pfam" id="PF13354"/>
    </source>
</evidence>
<evidence type="ECO:0000256" key="3">
    <source>
        <dbReference type="ARBA" id="ARBA00012865"/>
    </source>
</evidence>
<dbReference type="Proteomes" id="UP001226867">
    <property type="component" value="Unassembled WGS sequence"/>
</dbReference>
<dbReference type="PRINTS" id="PR00118">
    <property type="entry name" value="BLACTAMASEA"/>
</dbReference>
<evidence type="ECO:0000313" key="5">
    <source>
        <dbReference type="EMBL" id="MDP9897823.1"/>
    </source>
</evidence>
<dbReference type="GO" id="GO:0008800">
    <property type="term" value="F:beta-lactamase activity"/>
    <property type="evidence" value="ECO:0007669"/>
    <property type="project" value="UniProtKB-EC"/>
</dbReference>
<protein>
    <recommendedName>
        <fullName evidence="3">beta-lactamase</fullName>
        <ecNumber evidence="3">3.5.2.6</ecNumber>
    </recommendedName>
</protein>
<dbReference type="PANTHER" id="PTHR35333">
    <property type="entry name" value="BETA-LACTAMASE"/>
    <property type="match status" value="1"/>
</dbReference>
<dbReference type="InterPro" id="IPR045155">
    <property type="entry name" value="Beta-lactam_cat"/>
</dbReference>
<accession>A0ABT9S0E7</accession>
<sequence>MTPESLVRIFWRSTVRRGRIGTATLALGMACAAEAQPSPAPLPPTAGTSWNEHLVAEFASIESQTRGRLGVYVRDLDTGQQTAYRADQRWYLASMIKVPVAMAVFRGVERGHFTLETPVTLRAGDYVDGAGPTKNIAVGTLVTVRFLLEQMIIRSDNTATDVLIDLVGLADVNALNETLVPGGFTPITTLSDIRRTLYGYLTPEATKLTGRDLILLQRERVDVQRLQLLARLTGTRVADFKLPSLDAAYRAYYATGVNSGSLSAYGRLLEQLANGQALTSTSTAVLLQIMARVETGNNRLKAGFPSGLRFSHKTGTQRARICDAGLLRVAEAGDHERRAVVVACVRGEPSLQRSEAALMQVGLALCRSGLITQGIPNATTCPAHTRTHPVPAVAADDSER</sequence>
<name>A0ABT9S0E7_9BURK</name>
<keyword evidence="5" id="KW-0378">Hydrolase</keyword>
<dbReference type="EC" id="3.5.2.6" evidence="3"/>
<evidence type="ECO:0000313" key="6">
    <source>
        <dbReference type="Proteomes" id="UP001226867"/>
    </source>
</evidence>
<dbReference type="EMBL" id="JAUSRO010000001">
    <property type="protein sequence ID" value="MDP9897823.1"/>
    <property type="molecule type" value="Genomic_DNA"/>
</dbReference>
<feature type="domain" description="Beta-lactamase class A catalytic" evidence="4">
    <location>
        <begin position="70"/>
        <end position="332"/>
    </location>
</feature>